<evidence type="ECO:0000313" key="2">
    <source>
        <dbReference type="EMBL" id="QHC48998.1"/>
    </source>
</evidence>
<dbReference type="OrthoDB" id="6173366at2"/>
<dbReference type="KEGG" id="htx:EKK97_04385"/>
<evidence type="ECO:0008006" key="4">
    <source>
        <dbReference type="Google" id="ProtNLM"/>
    </source>
</evidence>
<gene>
    <name evidence="2" type="ORF">EKK97_04385</name>
</gene>
<evidence type="ECO:0000313" key="3">
    <source>
        <dbReference type="Proteomes" id="UP000464013"/>
    </source>
</evidence>
<feature type="region of interest" description="Disordered" evidence="1">
    <location>
        <begin position="1"/>
        <end position="27"/>
    </location>
</feature>
<evidence type="ECO:0000256" key="1">
    <source>
        <dbReference type="SAM" id="MobiDB-lite"/>
    </source>
</evidence>
<keyword evidence="3" id="KW-1185">Reference proteome</keyword>
<dbReference type="RefSeq" id="WP_159549526.1">
    <property type="nucleotide sequence ID" value="NZ_CP035042.1"/>
</dbReference>
<proteinExistence type="predicted"/>
<reference evidence="2 3" key="1">
    <citation type="submission" date="2019-01" db="EMBL/GenBank/DDBJ databases">
        <title>Complete genome of a denitifying bacterium Halomons sp. BC-M4-5.</title>
        <authorList>
            <person name="Wang L."/>
            <person name="Shao Z."/>
        </authorList>
    </citation>
    <scope>NUCLEOTIDE SEQUENCE [LARGE SCALE GENOMIC DNA]</scope>
    <source>
        <strain evidence="2 3">BC-M4-5</strain>
    </source>
</reference>
<dbReference type="AlphaFoldDB" id="A0A6I6SEF5"/>
<sequence length="110" mass="13365">MSQYEPLRRPQPTARKRPAPPPQPDFYMPAMPPLGLIYALETKWQDYLRRRRFRQRFLPLLAHDDHMLEDMGHCREDILWASRLPLKEDATEALMQRRTIRNATQQRRRR</sequence>
<name>A0A6I6SEF5_9GAMM</name>
<dbReference type="Proteomes" id="UP000464013">
    <property type="component" value="Chromosome"/>
</dbReference>
<dbReference type="EMBL" id="CP035042">
    <property type="protein sequence ID" value="QHC48998.1"/>
    <property type="molecule type" value="Genomic_DNA"/>
</dbReference>
<organism evidence="2 3">
    <name type="scientific">Billgrantia tianxiuensis</name>
    <dbReference type="NCBI Taxonomy" id="2497861"/>
    <lineage>
        <taxon>Bacteria</taxon>
        <taxon>Pseudomonadati</taxon>
        <taxon>Pseudomonadota</taxon>
        <taxon>Gammaproteobacteria</taxon>
        <taxon>Oceanospirillales</taxon>
        <taxon>Halomonadaceae</taxon>
        <taxon>Billgrantia</taxon>
    </lineage>
</organism>
<accession>A0A6I6SEF5</accession>
<protein>
    <recommendedName>
        <fullName evidence="4">DUF1127 domain-containing protein</fullName>
    </recommendedName>
</protein>